<evidence type="ECO:0000259" key="3">
    <source>
        <dbReference type="Pfam" id="PF02481"/>
    </source>
</evidence>
<dbReference type="InterPro" id="IPR041614">
    <property type="entry name" value="DprA_WH"/>
</dbReference>
<dbReference type="Gene3D" id="1.10.10.10">
    <property type="entry name" value="Winged helix-like DNA-binding domain superfamily/Winged helix DNA-binding domain"/>
    <property type="match status" value="1"/>
</dbReference>
<protein>
    <submittedName>
        <fullName evidence="5">DNA processing protein DprA</fullName>
    </submittedName>
</protein>
<dbReference type="PANTHER" id="PTHR43022">
    <property type="entry name" value="PROTEIN SMF"/>
    <property type="match status" value="1"/>
</dbReference>
<dbReference type="EMBL" id="BSNN01000002">
    <property type="protein sequence ID" value="GLQ34923.1"/>
    <property type="molecule type" value="Genomic_DNA"/>
</dbReference>
<dbReference type="Pfam" id="PF02481">
    <property type="entry name" value="DNA_processg_A"/>
    <property type="match status" value="1"/>
</dbReference>
<dbReference type="InterPro" id="IPR057666">
    <property type="entry name" value="DrpA_SLOG"/>
</dbReference>
<name>A0ABQ5VUL4_9RHOB</name>
<evidence type="ECO:0000313" key="5">
    <source>
        <dbReference type="EMBL" id="GLQ34923.1"/>
    </source>
</evidence>
<comment type="similarity">
    <text evidence="1">Belongs to the DprA/Smf family.</text>
</comment>
<dbReference type="PANTHER" id="PTHR43022:SF1">
    <property type="entry name" value="PROTEIN SMF"/>
    <property type="match status" value="1"/>
</dbReference>
<dbReference type="Pfam" id="PF17782">
    <property type="entry name" value="WHD_DprA"/>
    <property type="match status" value="1"/>
</dbReference>
<sequence length="384" mass="40418">MMIDTPPKIPSHRLPHSQSEQVDWLRLCRSHRVGPATFVSLLDDYDSCGGALAALPEVARISGVKSYHPYDSHSAERELDLGYSLGYRPLFLGASDYPALLAQASDAPAFLWARGDIALAARPCVSVIGARNASSLGLRMASRVAYALGEIGYVVVSGLARGIDTVAHQKSIATGTIAVQAGGLDVVYPKENADLQEQIGTEGLCLSEHPIGLVPQARHFPQRNRIVAGLSLGVVVIEAAARSGSLITARAAMDQGREVLAVPGSPIDPRASGCNILIRDGATLVRDGADIDRALGQPCGQPRRSSALADVSDQKSEPASSEQIPSSEAIDAQILDLLSANATPEDLVIRDMGFPAAVVSRQLTALEMSGKIQRQAGGILALVN</sequence>
<evidence type="ECO:0000256" key="2">
    <source>
        <dbReference type="SAM" id="MobiDB-lite"/>
    </source>
</evidence>
<dbReference type="RefSeq" id="WP_284377013.1">
    <property type="nucleotide sequence ID" value="NZ_BSNN01000002.1"/>
</dbReference>
<dbReference type="Gene3D" id="3.40.50.450">
    <property type="match status" value="1"/>
</dbReference>
<comment type="caution">
    <text evidence="5">The sequence shown here is derived from an EMBL/GenBank/DDBJ whole genome shotgun (WGS) entry which is preliminary data.</text>
</comment>
<keyword evidence="6" id="KW-1185">Reference proteome</keyword>
<organism evidence="5 6">
    <name type="scientific">Amylibacter marinus</name>
    <dbReference type="NCBI Taxonomy" id="1475483"/>
    <lineage>
        <taxon>Bacteria</taxon>
        <taxon>Pseudomonadati</taxon>
        <taxon>Pseudomonadota</taxon>
        <taxon>Alphaproteobacteria</taxon>
        <taxon>Rhodobacterales</taxon>
        <taxon>Paracoccaceae</taxon>
        <taxon>Amylibacter</taxon>
    </lineage>
</organism>
<gene>
    <name evidence="5" type="ORF">GCM10007939_12060</name>
</gene>
<dbReference type="InterPro" id="IPR036388">
    <property type="entry name" value="WH-like_DNA-bd_sf"/>
</dbReference>
<feature type="compositionally biased region" description="Polar residues" evidence="2">
    <location>
        <begin position="317"/>
        <end position="326"/>
    </location>
</feature>
<feature type="domain" description="DprA winged helix" evidence="4">
    <location>
        <begin position="320"/>
        <end position="378"/>
    </location>
</feature>
<dbReference type="SUPFAM" id="SSF102405">
    <property type="entry name" value="MCP/YpsA-like"/>
    <property type="match status" value="1"/>
</dbReference>
<dbReference type="Proteomes" id="UP001156694">
    <property type="component" value="Unassembled WGS sequence"/>
</dbReference>
<proteinExistence type="inferred from homology"/>
<accession>A0ABQ5VUL4</accession>
<feature type="domain" description="Smf/DprA SLOG" evidence="3">
    <location>
        <begin position="91"/>
        <end position="291"/>
    </location>
</feature>
<dbReference type="InterPro" id="IPR003488">
    <property type="entry name" value="DprA"/>
</dbReference>
<evidence type="ECO:0000256" key="1">
    <source>
        <dbReference type="ARBA" id="ARBA00006525"/>
    </source>
</evidence>
<reference evidence="6" key="1">
    <citation type="journal article" date="2019" name="Int. J. Syst. Evol. Microbiol.">
        <title>The Global Catalogue of Microorganisms (GCM) 10K type strain sequencing project: providing services to taxonomists for standard genome sequencing and annotation.</title>
        <authorList>
            <consortium name="The Broad Institute Genomics Platform"/>
            <consortium name="The Broad Institute Genome Sequencing Center for Infectious Disease"/>
            <person name="Wu L."/>
            <person name="Ma J."/>
        </authorList>
    </citation>
    <scope>NUCLEOTIDE SEQUENCE [LARGE SCALE GENOMIC DNA]</scope>
    <source>
        <strain evidence="6">NBRC 110140</strain>
    </source>
</reference>
<evidence type="ECO:0000313" key="6">
    <source>
        <dbReference type="Proteomes" id="UP001156694"/>
    </source>
</evidence>
<dbReference type="Pfam" id="PF21102">
    <property type="entry name" value="DprA_N"/>
    <property type="match status" value="1"/>
</dbReference>
<evidence type="ECO:0000259" key="4">
    <source>
        <dbReference type="Pfam" id="PF17782"/>
    </source>
</evidence>
<dbReference type="NCBIfam" id="TIGR00732">
    <property type="entry name" value="dprA"/>
    <property type="match status" value="1"/>
</dbReference>
<feature type="region of interest" description="Disordered" evidence="2">
    <location>
        <begin position="295"/>
        <end position="326"/>
    </location>
</feature>